<keyword evidence="2" id="KW-1185">Reference proteome</keyword>
<reference evidence="1" key="1">
    <citation type="submission" date="2022-08" db="EMBL/GenBank/DDBJ databases">
        <title>Chryseobacterium antibioticum,isolated from the rhizosphere soil of Pyrola in Tibet.</title>
        <authorList>
            <person name="Kan Y."/>
        </authorList>
    </citation>
    <scope>NUCLEOTIDE SEQUENCE</scope>
    <source>
        <strain evidence="1">Pc2-12</strain>
    </source>
</reference>
<dbReference type="Proteomes" id="UP001142057">
    <property type="component" value="Unassembled WGS sequence"/>
</dbReference>
<comment type="caution">
    <text evidence="1">The sequence shown here is derived from an EMBL/GenBank/DDBJ whole genome shotgun (WGS) entry which is preliminary data.</text>
</comment>
<gene>
    <name evidence="1" type="ORF">NZD88_17195</name>
</gene>
<dbReference type="EMBL" id="JANZQH010000009">
    <property type="protein sequence ID" value="MCT2409288.1"/>
    <property type="molecule type" value="Genomic_DNA"/>
</dbReference>
<evidence type="ECO:0000313" key="1">
    <source>
        <dbReference type="EMBL" id="MCT2409288.1"/>
    </source>
</evidence>
<dbReference type="RefSeq" id="WP_259830765.1">
    <property type="nucleotide sequence ID" value="NZ_JANZQH010000009.1"/>
</dbReference>
<protein>
    <submittedName>
        <fullName evidence="1">Ankyrin repeat domain-containing protein</fullName>
    </submittedName>
</protein>
<dbReference type="Gene3D" id="1.25.40.20">
    <property type="entry name" value="Ankyrin repeat-containing domain"/>
    <property type="match status" value="1"/>
</dbReference>
<accession>A0ABT2IKV9</accession>
<proteinExistence type="predicted"/>
<dbReference type="InterPro" id="IPR002110">
    <property type="entry name" value="Ankyrin_rpt"/>
</dbReference>
<dbReference type="InterPro" id="IPR036770">
    <property type="entry name" value="Ankyrin_rpt-contain_sf"/>
</dbReference>
<organism evidence="1 2">
    <name type="scientific">Chryseobacterium pyrolae</name>
    <dbReference type="NCBI Taxonomy" id="2987481"/>
    <lineage>
        <taxon>Bacteria</taxon>
        <taxon>Pseudomonadati</taxon>
        <taxon>Bacteroidota</taxon>
        <taxon>Flavobacteriia</taxon>
        <taxon>Flavobacteriales</taxon>
        <taxon>Weeksellaceae</taxon>
        <taxon>Chryseobacterium group</taxon>
        <taxon>Chryseobacterium</taxon>
    </lineage>
</organism>
<name>A0ABT2IKV9_9FLAO</name>
<dbReference type="SUPFAM" id="SSF48403">
    <property type="entry name" value="Ankyrin repeat"/>
    <property type="match status" value="1"/>
</dbReference>
<evidence type="ECO:0000313" key="2">
    <source>
        <dbReference type="Proteomes" id="UP001142057"/>
    </source>
</evidence>
<dbReference type="Pfam" id="PF12796">
    <property type="entry name" value="Ank_2"/>
    <property type="match status" value="1"/>
</dbReference>
<sequence>MKYFYEKNNISEVFEMIEFSDLEDFKKIVNESNVNIFINEFGQNLLHEAVTQDAPEIFNYLLYCNIDINKLDRDGKTPLHYSTQLMIIIEYIHKL</sequence>